<dbReference type="PANTHER" id="PTHR47183">
    <property type="entry name" value="GLUCOSE-1-PHOSPHATE CYTIDYLYLTRANSFERASE-RELATED"/>
    <property type="match status" value="1"/>
</dbReference>
<reference evidence="2" key="1">
    <citation type="submission" date="2020-09" db="EMBL/GenBank/DDBJ databases">
        <title>A novel bacterium of genus Paenibacillus, isolated from South China Sea.</title>
        <authorList>
            <person name="Huang H."/>
            <person name="Mo K."/>
            <person name="Hu Y."/>
        </authorList>
    </citation>
    <scope>NUCLEOTIDE SEQUENCE</scope>
    <source>
        <strain evidence="2">IB182363</strain>
    </source>
</reference>
<evidence type="ECO:0000313" key="3">
    <source>
        <dbReference type="Proteomes" id="UP000639396"/>
    </source>
</evidence>
<dbReference type="RefSeq" id="WP_190923588.1">
    <property type="nucleotide sequence ID" value="NZ_JACXJA010000001.1"/>
</dbReference>
<dbReference type="InterPro" id="IPR029044">
    <property type="entry name" value="Nucleotide-diphossugar_trans"/>
</dbReference>
<evidence type="ECO:0000259" key="1">
    <source>
        <dbReference type="Pfam" id="PF00483"/>
    </source>
</evidence>
<keyword evidence="2" id="KW-0548">Nucleotidyltransferase</keyword>
<dbReference type="GO" id="GO:0009243">
    <property type="term" value="P:O antigen biosynthetic process"/>
    <property type="evidence" value="ECO:0007669"/>
    <property type="project" value="InterPro"/>
</dbReference>
<sequence>MKVVILAGGLGTRISEETQVKPKPMIVIGERPILWHIMKIYSHYGFREFVICLGYKGNLIKEYFANYLLNESDVTLDFTKKNNLRYHDSNHEPWRITLVDTGSDSMTGGRVKRIQKHVGDETFLLTYGDGVSNVNIRELVNFHRSHGKSATVTAVQPAGRFGSLSIGTGSQVEQFNEKPRGDGGWVNGGFFIMEPSVFDTIEGDATIFEKEPLEQLARSGQLHAYKHTGFWYAMDTLRDKNHLEQLWHSGNAPWKLW</sequence>
<accession>A0A927C6T1</accession>
<dbReference type="InterPro" id="IPR005835">
    <property type="entry name" value="NTP_transferase_dom"/>
</dbReference>
<dbReference type="InterPro" id="IPR046981">
    <property type="entry name" value="G1P_cyt_trans"/>
</dbReference>
<keyword evidence="3" id="KW-1185">Reference proteome</keyword>
<dbReference type="EC" id="2.7.7.33" evidence="2"/>
<organism evidence="2 3">
    <name type="scientific">Paenibacillus oceani</name>
    <dbReference type="NCBI Taxonomy" id="2772510"/>
    <lineage>
        <taxon>Bacteria</taxon>
        <taxon>Bacillati</taxon>
        <taxon>Bacillota</taxon>
        <taxon>Bacilli</taxon>
        <taxon>Bacillales</taxon>
        <taxon>Paenibacillaceae</taxon>
        <taxon>Paenibacillus</taxon>
    </lineage>
</organism>
<dbReference type="Pfam" id="PF00483">
    <property type="entry name" value="NTP_transferase"/>
    <property type="match status" value="1"/>
</dbReference>
<gene>
    <name evidence="2" type="primary">rfbF</name>
    <name evidence="2" type="ORF">IDH45_00300</name>
</gene>
<feature type="domain" description="Nucleotidyl transferase" evidence="1">
    <location>
        <begin position="2"/>
        <end position="231"/>
    </location>
</feature>
<dbReference type="GO" id="GO:0047343">
    <property type="term" value="F:glucose-1-phosphate cytidylyltransferase activity"/>
    <property type="evidence" value="ECO:0007669"/>
    <property type="project" value="UniProtKB-EC"/>
</dbReference>
<dbReference type="InterPro" id="IPR013446">
    <property type="entry name" value="G1P_cyt_trans-like"/>
</dbReference>
<name>A0A927C6T1_9BACL</name>
<dbReference type="NCBIfam" id="TIGR02623">
    <property type="entry name" value="G1P_cyt_trans"/>
    <property type="match status" value="1"/>
</dbReference>
<keyword evidence="2" id="KW-0808">Transferase</keyword>
<dbReference type="PANTHER" id="PTHR47183:SF1">
    <property type="entry name" value="GLUCOSE-1-PHOSPHATE CYTIDYLYLTRANSFERASE"/>
    <property type="match status" value="1"/>
</dbReference>
<protein>
    <submittedName>
        <fullName evidence="2">Glucose-1-phosphate cytidylyltransferase</fullName>
        <ecNumber evidence="2">2.7.7.33</ecNumber>
    </submittedName>
</protein>
<dbReference type="SUPFAM" id="SSF53448">
    <property type="entry name" value="Nucleotide-diphospho-sugar transferases"/>
    <property type="match status" value="1"/>
</dbReference>
<comment type="caution">
    <text evidence="2">The sequence shown here is derived from an EMBL/GenBank/DDBJ whole genome shotgun (WGS) entry which is preliminary data.</text>
</comment>
<dbReference type="EMBL" id="JACXJA010000001">
    <property type="protein sequence ID" value="MBD2860425.1"/>
    <property type="molecule type" value="Genomic_DNA"/>
</dbReference>
<dbReference type="Proteomes" id="UP000639396">
    <property type="component" value="Unassembled WGS sequence"/>
</dbReference>
<proteinExistence type="predicted"/>
<dbReference type="AlphaFoldDB" id="A0A927C6T1"/>
<evidence type="ECO:0000313" key="2">
    <source>
        <dbReference type="EMBL" id="MBD2860425.1"/>
    </source>
</evidence>
<dbReference type="CDD" id="cd02524">
    <property type="entry name" value="G1P_cytidylyltransferase"/>
    <property type="match status" value="1"/>
</dbReference>
<dbReference type="Gene3D" id="3.90.550.10">
    <property type="entry name" value="Spore Coat Polysaccharide Biosynthesis Protein SpsA, Chain A"/>
    <property type="match status" value="1"/>
</dbReference>